<evidence type="ECO:0000256" key="4">
    <source>
        <dbReference type="ARBA" id="ARBA00023002"/>
    </source>
</evidence>
<dbReference type="Gene3D" id="2.60.40.420">
    <property type="entry name" value="Cupredoxins - blue copper proteins"/>
    <property type="match status" value="4"/>
</dbReference>
<dbReference type="Pfam" id="PF00394">
    <property type="entry name" value="Cu-oxidase"/>
    <property type="match status" value="1"/>
</dbReference>
<feature type="domain" description="Plastocyanin-like" evidence="11">
    <location>
        <begin position="396"/>
        <end position="513"/>
    </location>
</feature>
<dbReference type="EMBL" id="PDJK01000001">
    <property type="protein sequence ID" value="PFG57093.1"/>
    <property type="molecule type" value="Genomic_DNA"/>
</dbReference>
<name>A0A2A9G1Q9_9PSEU</name>
<dbReference type="Pfam" id="PF07731">
    <property type="entry name" value="Cu-oxidase_2"/>
    <property type="match status" value="1"/>
</dbReference>
<dbReference type="InterPro" id="IPR011706">
    <property type="entry name" value="Cu-oxidase_C"/>
</dbReference>
<organism evidence="13 14">
    <name type="scientific">Amycolatopsis sulphurea</name>
    <dbReference type="NCBI Taxonomy" id="76022"/>
    <lineage>
        <taxon>Bacteria</taxon>
        <taxon>Bacillati</taxon>
        <taxon>Actinomycetota</taxon>
        <taxon>Actinomycetes</taxon>
        <taxon>Pseudonocardiales</taxon>
        <taxon>Pseudonocardiaceae</taxon>
        <taxon>Amycolatopsis</taxon>
    </lineage>
</organism>
<feature type="domain" description="Plastocyanin-like" evidence="12">
    <location>
        <begin position="80"/>
        <end position="140"/>
    </location>
</feature>
<evidence type="ECO:0000259" key="11">
    <source>
        <dbReference type="Pfam" id="PF07731"/>
    </source>
</evidence>
<dbReference type="PANTHER" id="PTHR48267">
    <property type="entry name" value="CUPREDOXIN SUPERFAMILY PROTEIN"/>
    <property type="match status" value="1"/>
</dbReference>
<proteinExistence type="inferred from homology"/>
<protein>
    <recommendedName>
        <fullName evidence="6">Multicopper oxidase CueO</fullName>
        <ecNumber evidence="5">1.16.3.4</ecNumber>
    </recommendedName>
    <alternativeName>
        <fullName evidence="7">Copper efflux oxidase</fullName>
    </alternativeName>
    <alternativeName>
        <fullName evidence="8">Cuprous oxidase</fullName>
    </alternativeName>
</protein>
<evidence type="ECO:0000256" key="3">
    <source>
        <dbReference type="ARBA" id="ARBA00022723"/>
    </source>
</evidence>
<evidence type="ECO:0000313" key="14">
    <source>
        <dbReference type="Proteomes" id="UP000243542"/>
    </source>
</evidence>
<comment type="subunit">
    <text evidence="2">Monomer.</text>
</comment>
<dbReference type="InterPro" id="IPR006311">
    <property type="entry name" value="TAT_signal"/>
</dbReference>
<dbReference type="PROSITE" id="PS00080">
    <property type="entry name" value="MULTICOPPER_OXIDASE2"/>
    <property type="match status" value="1"/>
</dbReference>
<evidence type="ECO:0000313" key="13">
    <source>
        <dbReference type="EMBL" id="PFG57093.1"/>
    </source>
</evidence>
<keyword evidence="3" id="KW-0479">Metal-binding</keyword>
<evidence type="ECO:0000256" key="2">
    <source>
        <dbReference type="ARBA" id="ARBA00011245"/>
    </source>
</evidence>
<dbReference type="EC" id="1.16.3.4" evidence="5"/>
<accession>A0A2A9G1Q9</accession>
<dbReference type="Pfam" id="PF07732">
    <property type="entry name" value="Cu-oxidase_3"/>
    <property type="match status" value="2"/>
</dbReference>
<sequence>MTGVSRRVFLGAGLAAGIGLGVGIPFALGARGPTSTGAVLPSLLPPVPAFAVPLPIPPVLSPVRRDAHADYYEITQAPAQVSLLPGLRTGIWGYNGIFPGPTLVSRRGRPAVVTHTNRLPVPTVVHLHGGRTPHADDGYPVDFLYPDGPMPGMAMPGMTGSGMGMPGDTRMVRRAYTYPMDQRAATLWYHDHRMDFTGPSVWRGLAGFHLVRDEEEDALGLPSGPRELPLMITDRSFDADGSLRYPSRDPALREPGVTDAYMAGLLGDVMLVNGAPWPVATVEGAQYRLRILNACNARRLDLRLNPGAPLTQIGTDGGLLTSPLQHDHFELAPAQRVDVLVDFSAYRPGTIVTLVNDFGEGRMGEILRFAVGERAPDRFRLPGRLSTVEPLGPPSVTRTMHFASAGTDGWRINGVPFGVDTVAARPMFGSTETWRLVSDFHHPVHLHLNPFQVLSRGLAGPGPFDAGWKDTIDLRPAEEAAIAVRFDGYRGKYVFHCHNLEHEDMAMMGNFVVT</sequence>
<dbReference type="RefSeq" id="WP_098510307.1">
    <property type="nucleotide sequence ID" value="NZ_JBIAKZ010000007.1"/>
</dbReference>
<dbReference type="InterPro" id="IPR001117">
    <property type="entry name" value="Cu-oxidase_2nd"/>
</dbReference>
<evidence type="ECO:0000256" key="8">
    <source>
        <dbReference type="ARBA" id="ARBA00043090"/>
    </source>
</evidence>
<feature type="domain" description="Plastocyanin-like" evidence="10">
    <location>
        <begin position="271"/>
        <end position="345"/>
    </location>
</feature>
<comment type="caution">
    <text evidence="13">The sequence shown here is derived from an EMBL/GenBank/DDBJ whole genome shotgun (WGS) entry which is preliminary data.</text>
</comment>
<dbReference type="GO" id="GO:0005507">
    <property type="term" value="F:copper ion binding"/>
    <property type="evidence" value="ECO:0007669"/>
    <property type="project" value="InterPro"/>
</dbReference>
<keyword evidence="4" id="KW-0560">Oxidoreductase</keyword>
<evidence type="ECO:0000256" key="5">
    <source>
        <dbReference type="ARBA" id="ARBA00038978"/>
    </source>
</evidence>
<dbReference type="PANTHER" id="PTHR48267:SF1">
    <property type="entry name" value="BILIRUBIN OXIDASE"/>
    <property type="match status" value="1"/>
</dbReference>
<dbReference type="InterPro" id="IPR002355">
    <property type="entry name" value="Cu_oxidase_Cu_BS"/>
</dbReference>
<dbReference type="InterPro" id="IPR011707">
    <property type="entry name" value="Cu-oxidase-like_N"/>
</dbReference>
<dbReference type="GO" id="GO:0016491">
    <property type="term" value="F:oxidoreductase activity"/>
    <property type="evidence" value="ECO:0007669"/>
    <property type="project" value="UniProtKB-KW"/>
</dbReference>
<comment type="catalytic activity">
    <reaction evidence="9">
        <text>4 Cu(+) + O2 + 4 H(+) = 4 Cu(2+) + 2 H2O</text>
        <dbReference type="Rhea" id="RHEA:30083"/>
        <dbReference type="ChEBI" id="CHEBI:15377"/>
        <dbReference type="ChEBI" id="CHEBI:15378"/>
        <dbReference type="ChEBI" id="CHEBI:15379"/>
        <dbReference type="ChEBI" id="CHEBI:29036"/>
        <dbReference type="ChEBI" id="CHEBI:49552"/>
        <dbReference type="EC" id="1.16.3.4"/>
    </reaction>
    <physiologicalReaction direction="left-to-right" evidence="9">
        <dbReference type="Rhea" id="RHEA:30084"/>
    </physiologicalReaction>
</comment>
<keyword evidence="14" id="KW-1185">Reference proteome</keyword>
<evidence type="ECO:0000256" key="7">
    <source>
        <dbReference type="ARBA" id="ARBA00042896"/>
    </source>
</evidence>
<dbReference type="PROSITE" id="PS51318">
    <property type="entry name" value="TAT"/>
    <property type="match status" value="1"/>
</dbReference>
<dbReference type="Proteomes" id="UP000243542">
    <property type="component" value="Unassembled WGS sequence"/>
</dbReference>
<dbReference type="AlphaFoldDB" id="A0A2A9G1Q9"/>
<reference evidence="13 14" key="1">
    <citation type="submission" date="2017-10" db="EMBL/GenBank/DDBJ databases">
        <title>Sequencing the genomes of 1000 actinobacteria strains.</title>
        <authorList>
            <person name="Klenk H.-P."/>
        </authorList>
    </citation>
    <scope>NUCLEOTIDE SEQUENCE [LARGE SCALE GENOMIC DNA]</scope>
    <source>
        <strain evidence="13 14">DSM 46092</strain>
    </source>
</reference>
<dbReference type="InterPro" id="IPR008972">
    <property type="entry name" value="Cupredoxin"/>
</dbReference>
<evidence type="ECO:0000259" key="10">
    <source>
        <dbReference type="Pfam" id="PF00394"/>
    </source>
</evidence>
<evidence type="ECO:0000256" key="6">
    <source>
        <dbReference type="ARBA" id="ARBA00041027"/>
    </source>
</evidence>
<gene>
    <name evidence="13" type="ORF">ATK36_0651</name>
</gene>
<evidence type="ECO:0000256" key="1">
    <source>
        <dbReference type="ARBA" id="ARBA00010609"/>
    </source>
</evidence>
<evidence type="ECO:0000256" key="9">
    <source>
        <dbReference type="ARBA" id="ARBA00048092"/>
    </source>
</evidence>
<evidence type="ECO:0000259" key="12">
    <source>
        <dbReference type="Pfam" id="PF07732"/>
    </source>
</evidence>
<dbReference type="SUPFAM" id="SSF49503">
    <property type="entry name" value="Cupredoxins"/>
    <property type="match status" value="3"/>
</dbReference>
<feature type="domain" description="Plastocyanin-like" evidence="12">
    <location>
        <begin position="174"/>
        <end position="215"/>
    </location>
</feature>
<comment type="similarity">
    <text evidence="1">Belongs to the multicopper oxidase family.</text>
</comment>
<dbReference type="InterPro" id="IPR045087">
    <property type="entry name" value="Cu-oxidase_fam"/>
</dbReference>